<dbReference type="Proteomes" id="UP000509460">
    <property type="component" value="Chromosome"/>
</dbReference>
<accession>A0AAI8WDS6</accession>
<sequence length="54" mass="6388">MDNIVFFVVISIVILMLISCIVQIQTLILQNRKDFDDVLHKLNEMRDELNKLKN</sequence>
<proteinExistence type="predicted"/>
<keyword evidence="1" id="KW-0472">Membrane</keyword>
<protein>
    <recommendedName>
        <fullName evidence="4">DUF4083 domain-containing protein</fullName>
    </recommendedName>
</protein>
<gene>
    <name evidence="2" type="ORF">EM151A_1606</name>
</gene>
<reference evidence="2 3" key="1">
    <citation type="submission" date="2019-07" db="EMBL/GenBank/DDBJ databases">
        <title>antibiotic susceptibility of plant-derived lactic acid bacteria.</title>
        <authorList>
            <person name="Sugiyama M."/>
            <person name="Noda M."/>
        </authorList>
    </citation>
    <scope>NUCLEOTIDE SEQUENCE [LARGE SCALE GENOMIC DNA]</scope>
    <source>
        <strain evidence="2 3">15-1A</strain>
    </source>
</reference>
<evidence type="ECO:0000313" key="2">
    <source>
        <dbReference type="EMBL" id="BBM14798.1"/>
    </source>
</evidence>
<organism evidence="2 3">
    <name type="scientific">Enterococcus mundtii</name>
    <dbReference type="NCBI Taxonomy" id="53346"/>
    <lineage>
        <taxon>Bacteria</taxon>
        <taxon>Bacillati</taxon>
        <taxon>Bacillota</taxon>
        <taxon>Bacilli</taxon>
        <taxon>Lactobacillales</taxon>
        <taxon>Enterococcaceae</taxon>
        <taxon>Enterococcus</taxon>
    </lineage>
</organism>
<name>A0AAI8WDS6_ENTMU</name>
<dbReference type="AlphaFoldDB" id="A0AAI8WDS6"/>
<keyword evidence="1" id="KW-1133">Transmembrane helix</keyword>
<keyword evidence="1" id="KW-0812">Transmembrane</keyword>
<dbReference type="EMBL" id="AP019810">
    <property type="protein sequence ID" value="BBM14798.1"/>
    <property type="molecule type" value="Genomic_DNA"/>
</dbReference>
<feature type="transmembrane region" description="Helical" evidence="1">
    <location>
        <begin position="6"/>
        <end position="29"/>
    </location>
</feature>
<dbReference type="RefSeq" id="WP_023518887.1">
    <property type="nucleotide sequence ID" value="NZ_AP019810.1"/>
</dbReference>
<evidence type="ECO:0000256" key="1">
    <source>
        <dbReference type="SAM" id="Phobius"/>
    </source>
</evidence>
<evidence type="ECO:0000313" key="3">
    <source>
        <dbReference type="Proteomes" id="UP000509460"/>
    </source>
</evidence>
<evidence type="ECO:0008006" key="4">
    <source>
        <dbReference type="Google" id="ProtNLM"/>
    </source>
</evidence>